<evidence type="ECO:0000313" key="9">
    <source>
        <dbReference type="Proteomes" id="UP000637239"/>
    </source>
</evidence>
<dbReference type="AlphaFoldDB" id="A0A7R7VYP6"/>
<keyword evidence="9" id="KW-1185">Reference proteome</keyword>
<evidence type="ECO:0000256" key="1">
    <source>
        <dbReference type="ARBA" id="ARBA00001971"/>
    </source>
</evidence>
<reference evidence="8" key="1">
    <citation type="submission" date="2021-01" db="EMBL/GenBank/DDBJ databases">
        <authorList>
            <consortium name="Aspergillus chevalieri M1 genome sequencing consortium"/>
            <person name="Kazuki M."/>
            <person name="Futagami T."/>
        </authorList>
    </citation>
    <scope>NUCLEOTIDE SEQUENCE</scope>
    <source>
        <strain evidence="8">M1</strain>
    </source>
</reference>
<dbReference type="EMBL" id="AP024423">
    <property type="protein sequence ID" value="BCR92738.1"/>
    <property type="molecule type" value="Genomic_DNA"/>
</dbReference>
<dbReference type="Proteomes" id="UP000637239">
    <property type="component" value="Chromosome 8"/>
</dbReference>
<dbReference type="InterPro" id="IPR001128">
    <property type="entry name" value="Cyt_P450"/>
</dbReference>
<dbReference type="GO" id="GO:0020037">
    <property type="term" value="F:heme binding"/>
    <property type="evidence" value="ECO:0007669"/>
    <property type="project" value="InterPro"/>
</dbReference>
<dbReference type="GO" id="GO:0004497">
    <property type="term" value="F:monooxygenase activity"/>
    <property type="evidence" value="ECO:0007669"/>
    <property type="project" value="UniProtKB-KW"/>
</dbReference>
<evidence type="ECO:0008006" key="10">
    <source>
        <dbReference type="Google" id="ProtNLM"/>
    </source>
</evidence>
<dbReference type="PANTHER" id="PTHR24287">
    <property type="entry name" value="P450, PUTATIVE (EUROFUNG)-RELATED"/>
    <property type="match status" value="1"/>
</dbReference>
<organism evidence="8 9">
    <name type="scientific">Aspergillus chevalieri</name>
    <name type="common">Eurotium chevalieri</name>
    <dbReference type="NCBI Taxonomy" id="182096"/>
    <lineage>
        <taxon>Eukaryota</taxon>
        <taxon>Fungi</taxon>
        <taxon>Dikarya</taxon>
        <taxon>Ascomycota</taxon>
        <taxon>Pezizomycotina</taxon>
        <taxon>Eurotiomycetes</taxon>
        <taxon>Eurotiomycetidae</taxon>
        <taxon>Eurotiales</taxon>
        <taxon>Aspergillaceae</taxon>
        <taxon>Aspergillus</taxon>
        <taxon>Aspergillus subgen. Aspergillus</taxon>
    </lineage>
</organism>
<reference evidence="8" key="2">
    <citation type="submission" date="2021-02" db="EMBL/GenBank/DDBJ databases">
        <title>Aspergillus chevalieri M1 genome sequence.</title>
        <authorList>
            <person name="Kadooka C."/>
            <person name="Mori K."/>
            <person name="Futagami T."/>
        </authorList>
    </citation>
    <scope>NUCLEOTIDE SEQUENCE</scope>
    <source>
        <strain evidence="8">M1</strain>
    </source>
</reference>
<accession>A0A7R7VYP6</accession>
<dbReference type="RefSeq" id="XP_043141251.1">
    <property type="nucleotide sequence ID" value="XM_043284031.1"/>
</dbReference>
<dbReference type="Gene3D" id="1.10.630.10">
    <property type="entry name" value="Cytochrome P450"/>
    <property type="match status" value="1"/>
</dbReference>
<evidence type="ECO:0000256" key="7">
    <source>
        <dbReference type="SAM" id="MobiDB-lite"/>
    </source>
</evidence>
<evidence type="ECO:0000313" key="8">
    <source>
        <dbReference type="EMBL" id="BCR92738.1"/>
    </source>
</evidence>
<protein>
    <recommendedName>
        <fullName evidence="10">Cytochrome P450</fullName>
    </recommendedName>
</protein>
<evidence type="ECO:0000256" key="3">
    <source>
        <dbReference type="ARBA" id="ARBA00022723"/>
    </source>
</evidence>
<keyword evidence="5" id="KW-0408">Iron</keyword>
<dbReference type="InterPro" id="IPR036396">
    <property type="entry name" value="Cyt_P450_sf"/>
</dbReference>
<dbReference type="PANTHER" id="PTHR24287:SF5">
    <property type="entry name" value="P450, PUTATIVE (EUROFUNG)-RELATED"/>
    <property type="match status" value="1"/>
</dbReference>
<dbReference type="InterPro" id="IPR047146">
    <property type="entry name" value="Cyt_P450_E_CYP52_fungi"/>
</dbReference>
<comment type="cofactor">
    <cofactor evidence="1">
        <name>heme</name>
        <dbReference type="ChEBI" id="CHEBI:30413"/>
    </cofactor>
</comment>
<feature type="compositionally biased region" description="Low complexity" evidence="7">
    <location>
        <begin position="41"/>
        <end position="56"/>
    </location>
</feature>
<name>A0A7R7VYP6_ASPCH</name>
<proteinExistence type="inferred from homology"/>
<dbReference type="GeneID" id="66987087"/>
<keyword evidence="3" id="KW-0479">Metal-binding</keyword>
<comment type="similarity">
    <text evidence="2">Belongs to the cytochrome P450 family.</text>
</comment>
<keyword evidence="6" id="KW-0503">Monooxygenase</keyword>
<dbReference type="Pfam" id="PF00067">
    <property type="entry name" value="p450"/>
    <property type="match status" value="1"/>
</dbReference>
<feature type="region of interest" description="Disordered" evidence="7">
    <location>
        <begin position="41"/>
        <end position="85"/>
    </location>
</feature>
<dbReference type="SUPFAM" id="SSF48264">
    <property type="entry name" value="Cytochrome P450"/>
    <property type="match status" value="1"/>
</dbReference>
<keyword evidence="4" id="KW-0560">Oxidoreductase</keyword>
<evidence type="ECO:0000256" key="2">
    <source>
        <dbReference type="ARBA" id="ARBA00010617"/>
    </source>
</evidence>
<sequence length="148" mass="16098">MARTVFRTPKAPLQKHFDMCSAVKPNYFDWAPSTSFFRASNSATNSRSWTNSSSPTSPTPSPSPPPNSTRNSPQKGPSSSLARFTRDSRVLRDQLVAVLLAGCDTTAGTLSFTLFELGGNPHIVHRLREEIGSRLGLGTNARNPPIQI</sequence>
<gene>
    <name evidence="8" type="ORF">ACHE_80638A</name>
</gene>
<feature type="compositionally biased region" description="Pro residues" evidence="7">
    <location>
        <begin position="57"/>
        <end position="67"/>
    </location>
</feature>
<evidence type="ECO:0000256" key="6">
    <source>
        <dbReference type="ARBA" id="ARBA00023033"/>
    </source>
</evidence>
<evidence type="ECO:0000256" key="4">
    <source>
        <dbReference type="ARBA" id="ARBA00023002"/>
    </source>
</evidence>
<evidence type="ECO:0000256" key="5">
    <source>
        <dbReference type="ARBA" id="ARBA00023004"/>
    </source>
</evidence>
<dbReference type="GO" id="GO:0016705">
    <property type="term" value="F:oxidoreductase activity, acting on paired donors, with incorporation or reduction of molecular oxygen"/>
    <property type="evidence" value="ECO:0007669"/>
    <property type="project" value="InterPro"/>
</dbReference>
<dbReference type="KEGG" id="ache:ACHE_80638A"/>
<dbReference type="GO" id="GO:0005506">
    <property type="term" value="F:iron ion binding"/>
    <property type="evidence" value="ECO:0007669"/>
    <property type="project" value="InterPro"/>
</dbReference>